<sequence>MTLAIPVGWHRSNLSIGVSQTIVSDKGQQLSGGNKSIFSKGDKKKQKQWNELVEEVVIPAEMVIPTKRVAMVDQEANEKVLRLNLELVVEKRDRVAIKIAHSKQKMAMYYNKKVHPVRDHVLKKNEASKATCSGKMSPTWEGSYTVRTTNPSGFYLVMDKNEYDIPLAYDTSNLKRCYI</sequence>
<reference evidence="1 2" key="1">
    <citation type="journal article" date="2018" name="Mol. Plant">
        <title>The genome of Artemisia annua provides insight into the evolution of Asteraceae family and artemisinin biosynthesis.</title>
        <authorList>
            <person name="Shen Q."/>
            <person name="Zhang L."/>
            <person name="Liao Z."/>
            <person name="Wang S."/>
            <person name="Yan T."/>
            <person name="Shi P."/>
            <person name="Liu M."/>
            <person name="Fu X."/>
            <person name="Pan Q."/>
            <person name="Wang Y."/>
            <person name="Lv Z."/>
            <person name="Lu X."/>
            <person name="Zhang F."/>
            <person name="Jiang W."/>
            <person name="Ma Y."/>
            <person name="Chen M."/>
            <person name="Hao X."/>
            <person name="Li L."/>
            <person name="Tang Y."/>
            <person name="Lv G."/>
            <person name="Zhou Y."/>
            <person name="Sun X."/>
            <person name="Brodelius P.E."/>
            <person name="Rose J.K.C."/>
            <person name="Tang K."/>
        </authorList>
    </citation>
    <scope>NUCLEOTIDE SEQUENCE [LARGE SCALE GENOMIC DNA]</scope>
    <source>
        <strain evidence="2">cv. Huhao1</strain>
        <tissue evidence="1">Leaf</tissue>
    </source>
</reference>
<dbReference type="EMBL" id="PKPP01000458">
    <property type="protein sequence ID" value="PWA92526.1"/>
    <property type="molecule type" value="Genomic_DNA"/>
</dbReference>
<keyword evidence="1" id="KW-0808">Transferase</keyword>
<accession>A0A2U1Q3E9</accession>
<dbReference type="OrthoDB" id="1637540at2759"/>
<evidence type="ECO:0000313" key="1">
    <source>
        <dbReference type="EMBL" id="PWA92526.1"/>
    </source>
</evidence>
<dbReference type="PANTHER" id="PTHR48475:SF2">
    <property type="entry name" value="RIBONUCLEASE H"/>
    <property type="match status" value="1"/>
</dbReference>
<dbReference type="PANTHER" id="PTHR48475">
    <property type="entry name" value="RIBONUCLEASE H"/>
    <property type="match status" value="1"/>
</dbReference>
<evidence type="ECO:0000313" key="2">
    <source>
        <dbReference type="Proteomes" id="UP000245207"/>
    </source>
</evidence>
<keyword evidence="1" id="KW-0548">Nucleotidyltransferase</keyword>
<proteinExistence type="predicted"/>
<comment type="caution">
    <text evidence="1">The sequence shown here is derived from an EMBL/GenBank/DDBJ whole genome shotgun (WGS) entry which is preliminary data.</text>
</comment>
<name>A0A2U1Q3E9_ARTAN</name>
<dbReference type="Proteomes" id="UP000245207">
    <property type="component" value="Unassembled WGS sequence"/>
</dbReference>
<organism evidence="1 2">
    <name type="scientific">Artemisia annua</name>
    <name type="common">Sweet wormwood</name>
    <dbReference type="NCBI Taxonomy" id="35608"/>
    <lineage>
        <taxon>Eukaryota</taxon>
        <taxon>Viridiplantae</taxon>
        <taxon>Streptophyta</taxon>
        <taxon>Embryophyta</taxon>
        <taxon>Tracheophyta</taxon>
        <taxon>Spermatophyta</taxon>
        <taxon>Magnoliopsida</taxon>
        <taxon>eudicotyledons</taxon>
        <taxon>Gunneridae</taxon>
        <taxon>Pentapetalae</taxon>
        <taxon>asterids</taxon>
        <taxon>campanulids</taxon>
        <taxon>Asterales</taxon>
        <taxon>Asteraceae</taxon>
        <taxon>Asteroideae</taxon>
        <taxon>Anthemideae</taxon>
        <taxon>Artemisiinae</taxon>
        <taxon>Artemisia</taxon>
    </lineage>
</organism>
<protein>
    <submittedName>
        <fullName evidence="1">Reverse transcriptase domain-containing protein</fullName>
    </submittedName>
</protein>
<dbReference type="GO" id="GO:0003964">
    <property type="term" value="F:RNA-directed DNA polymerase activity"/>
    <property type="evidence" value="ECO:0007669"/>
    <property type="project" value="UniProtKB-KW"/>
</dbReference>
<keyword evidence="2" id="KW-1185">Reference proteome</keyword>
<gene>
    <name evidence="1" type="ORF">CTI12_AA075080</name>
</gene>
<dbReference type="AlphaFoldDB" id="A0A2U1Q3E9"/>
<keyword evidence="1" id="KW-0695">RNA-directed DNA polymerase</keyword>